<reference evidence="1" key="1">
    <citation type="submission" date="2018-05" db="EMBL/GenBank/DDBJ databases">
        <title>Draft genome of Mucuna pruriens seed.</title>
        <authorList>
            <person name="Nnadi N.E."/>
            <person name="Vos R."/>
            <person name="Hasami M.H."/>
            <person name="Devisetty U.K."/>
            <person name="Aguiy J.C."/>
        </authorList>
    </citation>
    <scope>NUCLEOTIDE SEQUENCE [LARGE SCALE GENOMIC DNA]</scope>
    <source>
        <strain evidence="1">JCA_2017</strain>
    </source>
</reference>
<name>A0A371EE28_MUCPR</name>
<dbReference type="AlphaFoldDB" id="A0A371EE28"/>
<evidence type="ECO:0000313" key="1">
    <source>
        <dbReference type="EMBL" id="RDX64282.1"/>
    </source>
</evidence>
<organism evidence="1 2">
    <name type="scientific">Mucuna pruriens</name>
    <name type="common">Velvet bean</name>
    <name type="synonym">Dolichos pruriens</name>
    <dbReference type="NCBI Taxonomy" id="157652"/>
    <lineage>
        <taxon>Eukaryota</taxon>
        <taxon>Viridiplantae</taxon>
        <taxon>Streptophyta</taxon>
        <taxon>Embryophyta</taxon>
        <taxon>Tracheophyta</taxon>
        <taxon>Spermatophyta</taxon>
        <taxon>Magnoliopsida</taxon>
        <taxon>eudicotyledons</taxon>
        <taxon>Gunneridae</taxon>
        <taxon>Pentapetalae</taxon>
        <taxon>rosids</taxon>
        <taxon>fabids</taxon>
        <taxon>Fabales</taxon>
        <taxon>Fabaceae</taxon>
        <taxon>Papilionoideae</taxon>
        <taxon>50 kb inversion clade</taxon>
        <taxon>NPAAA clade</taxon>
        <taxon>indigoferoid/millettioid clade</taxon>
        <taxon>Phaseoleae</taxon>
        <taxon>Mucuna</taxon>
    </lineage>
</organism>
<dbReference type="EMBL" id="QJKJ01014455">
    <property type="protein sequence ID" value="RDX64282.1"/>
    <property type="molecule type" value="Genomic_DNA"/>
</dbReference>
<sequence length="99" mass="11689">MKLNLFELYLNPLQESSLSISVHSPNDDHFYIFFFYIYLQITPSPTHLDAKSITIINCFLVTFYATVTNDNMTFLHECFSFVHVPLERLHEILSRIGEW</sequence>
<proteinExistence type="predicted"/>
<protein>
    <submittedName>
        <fullName evidence="1">Uncharacterized protein</fullName>
    </submittedName>
</protein>
<evidence type="ECO:0000313" key="2">
    <source>
        <dbReference type="Proteomes" id="UP000257109"/>
    </source>
</evidence>
<gene>
    <name evidence="1" type="ORF">CR513_57183</name>
</gene>
<comment type="caution">
    <text evidence="1">The sequence shown here is derived from an EMBL/GenBank/DDBJ whole genome shotgun (WGS) entry which is preliminary data.</text>
</comment>
<keyword evidence="2" id="KW-1185">Reference proteome</keyword>
<dbReference type="OrthoDB" id="1436660at2759"/>
<accession>A0A371EE28</accession>
<dbReference type="Proteomes" id="UP000257109">
    <property type="component" value="Unassembled WGS sequence"/>
</dbReference>
<feature type="non-terminal residue" evidence="1">
    <location>
        <position position="1"/>
    </location>
</feature>